<accession>A0A1B7NGE3</accession>
<evidence type="ECO:0000313" key="1">
    <source>
        <dbReference type="EMBL" id="OAX43997.1"/>
    </source>
</evidence>
<sequence>MQKEEGRGISARKNPCFLMKRSNHVLLECNIDDIIGAVRSDVLTRIGVRICSVLGSLTHRSCDQFRDRHFQSCCLSSPLNGCR</sequence>
<name>A0A1B7NGE3_9AGAM</name>
<organism evidence="1 2">
    <name type="scientific">Rhizopogon vinicolor AM-OR11-026</name>
    <dbReference type="NCBI Taxonomy" id="1314800"/>
    <lineage>
        <taxon>Eukaryota</taxon>
        <taxon>Fungi</taxon>
        <taxon>Dikarya</taxon>
        <taxon>Basidiomycota</taxon>
        <taxon>Agaricomycotina</taxon>
        <taxon>Agaricomycetes</taxon>
        <taxon>Agaricomycetidae</taxon>
        <taxon>Boletales</taxon>
        <taxon>Suillineae</taxon>
        <taxon>Rhizopogonaceae</taxon>
        <taxon>Rhizopogon</taxon>
    </lineage>
</organism>
<gene>
    <name evidence="1" type="ORF">K503DRAFT_577979</name>
</gene>
<dbReference type="Proteomes" id="UP000092154">
    <property type="component" value="Unassembled WGS sequence"/>
</dbReference>
<proteinExistence type="predicted"/>
<reference evidence="1 2" key="1">
    <citation type="submission" date="2016-06" db="EMBL/GenBank/DDBJ databases">
        <title>Comparative genomics of the ectomycorrhizal sister species Rhizopogon vinicolor and Rhizopogon vesiculosus (Basidiomycota: Boletales) reveals a divergence of the mating type B locus.</title>
        <authorList>
            <consortium name="DOE Joint Genome Institute"/>
            <person name="Mujic A.B."/>
            <person name="Kuo A."/>
            <person name="Tritt A."/>
            <person name="Lipzen A."/>
            <person name="Chen C."/>
            <person name="Johnson J."/>
            <person name="Sharma A."/>
            <person name="Barry K."/>
            <person name="Grigoriev I.V."/>
            <person name="Spatafora J.W."/>
        </authorList>
    </citation>
    <scope>NUCLEOTIDE SEQUENCE [LARGE SCALE GENOMIC DNA]</scope>
    <source>
        <strain evidence="1 2">AM-OR11-026</strain>
    </source>
</reference>
<dbReference type="InParanoid" id="A0A1B7NGE3"/>
<dbReference type="AlphaFoldDB" id="A0A1B7NGE3"/>
<keyword evidence="2" id="KW-1185">Reference proteome</keyword>
<protein>
    <submittedName>
        <fullName evidence="1">Uncharacterized protein</fullName>
    </submittedName>
</protein>
<dbReference type="EMBL" id="KV448129">
    <property type="protein sequence ID" value="OAX43997.1"/>
    <property type="molecule type" value="Genomic_DNA"/>
</dbReference>
<evidence type="ECO:0000313" key="2">
    <source>
        <dbReference type="Proteomes" id="UP000092154"/>
    </source>
</evidence>